<dbReference type="EMBL" id="CP000124">
    <property type="protein sequence ID" value="ABA47527.1"/>
    <property type="molecule type" value="Genomic_DNA"/>
</dbReference>
<dbReference type="Proteomes" id="UP000002700">
    <property type="component" value="Chromosome I"/>
</dbReference>
<feature type="region of interest" description="Disordered" evidence="1">
    <location>
        <begin position="63"/>
        <end position="90"/>
    </location>
</feature>
<dbReference type="HOGENOM" id="CLU_496677_0_0_4"/>
<proteinExistence type="predicted"/>
<reference evidence="2 3" key="1">
    <citation type="submission" date="2005-09" db="EMBL/GenBank/DDBJ databases">
        <authorList>
            <person name="Woods D.E."/>
            <person name="Nierman W.C."/>
        </authorList>
    </citation>
    <scope>NUCLEOTIDE SEQUENCE [LARGE SCALE GENOMIC DNA]</scope>
    <source>
        <strain evidence="2 3">1710b</strain>
    </source>
</reference>
<evidence type="ECO:0000313" key="3">
    <source>
        <dbReference type="Proteomes" id="UP000002700"/>
    </source>
</evidence>
<dbReference type="AlphaFoldDB" id="Q3JQK1"/>
<evidence type="ECO:0000313" key="2">
    <source>
        <dbReference type="EMBL" id="ABA47527.1"/>
    </source>
</evidence>
<dbReference type="KEGG" id="bpm:BURPS1710b_2767"/>
<dbReference type="AntiFam" id="ANF00077">
    <property type="entry name" value="Shadow ORF (opposite AtoC)"/>
</dbReference>
<evidence type="ECO:0000256" key="1">
    <source>
        <dbReference type="SAM" id="MobiDB-lite"/>
    </source>
</evidence>
<organism evidence="2 3">
    <name type="scientific">Burkholderia pseudomallei (strain 1710b)</name>
    <dbReference type="NCBI Taxonomy" id="320372"/>
    <lineage>
        <taxon>Bacteria</taxon>
        <taxon>Pseudomonadati</taxon>
        <taxon>Pseudomonadota</taxon>
        <taxon>Betaproteobacteria</taxon>
        <taxon>Burkholderiales</taxon>
        <taxon>Burkholderiaceae</taxon>
        <taxon>Burkholderia</taxon>
        <taxon>pseudomallei group</taxon>
    </lineage>
</organism>
<feature type="compositionally biased region" description="Basic residues" evidence="1">
    <location>
        <begin position="79"/>
        <end position="90"/>
    </location>
</feature>
<gene>
    <name evidence="2" type="ordered locus">BURPS1710b_2767</name>
</gene>
<dbReference type="EnsemblBacteria" id="ABA47527">
    <property type="protein sequence ID" value="ABA47527"/>
    <property type="gene ID" value="BURPS1710b_2767"/>
</dbReference>
<name>Q3JQK1_BURP1</name>
<protein>
    <submittedName>
        <fullName evidence="2">Uncharacterized protein</fullName>
    </submittedName>
</protein>
<feature type="region of interest" description="Disordered" evidence="1">
    <location>
        <begin position="527"/>
        <end position="548"/>
    </location>
</feature>
<sequence length="548" mass="63340">MQLLNLARDRVAADAEPLRRLDLAAAREIERLANHGGLEAARERVHHVRRVLAQQACDLGAQPVLPQRVPGGRADRSGRARRRRHGRDRARRVRFRRADAQAGCLRLRLHRGLDGHHAAGRRLRRDEIGRQILDLDRLRGRHHRQPVREILELPDVARKRQRRQIGERLVGHALRLDAEVARALLQEVTREQRDVLAALAQRRQPQPDHVEPVIQILAEQPLPHARLEILMRRRDHPHVRAQRTVAAHAIELPVRQHAQQARLQIERHVADLVEKQRAVLGLLEAALARRLRARERAALVAEQLGFEQILRDRRRVQRDERAVRAWAVPVQRARDELLAGARFARDQHRRGRMRQPADRAEHVLHRGRLAEHLGRLGELVVVGHAAAQALFDRAPDQLDRLVDVERLREIFERAALKRRHRAVQIRERRHDDDGQPRQPVVHRLQQLEPRAARHPDVGHEHLRRFLVERGERVAHVREAPRREALARERLLEHPADRLVVVYYPDRLHSRSEVWRFAAPPLNGRAAAKSEIRSGPAGCPLRSSRRAAG</sequence>
<accession>Q3JQK1</accession>
<dbReference type="AntiFam" id="ANF00203">
    <property type="entry name" value="Shadow ORF (opposite algB)"/>
</dbReference>